<organism evidence="10 11">
    <name type="scientific">Hyphomicrobium denitrificans 1NES1</name>
    <dbReference type="NCBI Taxonomy" id="670307"/>
    <lineage>
        <taxon>Bacteria</taxon>
        <taxon>Pseudomonadati</taxon>
        <taxon>Pseudomonadota</taxon>
        <taxon>Alphaproteobacteria</taxon>
        <taxon>Hyphomicrobiales</taxon>
        <taxon>Hyphomicrobiaceae</taxon>
        <taxon>Hyphomicrobium</taxon>
    </lineage>
</organism>
<dbReference type="PANTHER" id="PTHR43738:SF1">
    <property type="entry name" value="HEMIN TRANSPORT SYSTEM PERMEASE PROTEIN HRTB-RELATED"/>
    <property type="match status" value="1"/>
</dbReference>
<keyword evidence="6 7" id="KW-0472">Membrane</keyword>
<dbReference type="Pfam" id="PF02687">
    <property type="entry name" value="FtsX"/>
    <property type="match status" value="1"/>
</dbReference>
<protein>
    <recommendedName>
        <fullName evidence="12">ABC3 transporter permease protein domain-containing protein</fullName>
    </recommendedName>
</protein>
<evidence type="ECO:0000256" key="2">
    <source>
        <dbReference type="ARBA" id="ARBA00022448"/>
    </source>
</evidence>
<evidence type="ECO:0000256" key="6">
    <source>
        <dbReference type="ARBA" id="ARBA00023136"/>
    </source>
</evidence>
<dbReference type="InterPro" id="IPR051125">
    <property type="entry name" value="ABC-4/HrtB_transporter"/>
</dbReference>
<dbReference type="RefSeq" id="WP_015599316.1">
    <property type="nucleotide sequence ID" value="NC_021172.1"/>
</dbReference>
<proteinExistence type="predicted"/>
<evidence type="ECO:0000313" key="11">
    <source>
        <dbReference type="Proteomes" id="UP000005952"/>
    </source>
</evidence>
<dbReference type="EMBL" id="CP005587">
    <property type="protein sequence ID" value="AGK59301.1"/>
    <property type="molecule type" value="Genomic_DNA"/>
</dbReference>
<evidence type="ECO:0000313" key="10">
    <source>
        <dbReference type="EMBL" id="AGK59301.1"/>
    </source>
</evidence>
<evidence type="ECO:0000256" key="7">
    <source>
        <dbReference type="SAM" id="Phobius"/>
    </source>
</evidence>
<dbReference type="GO" id="GO:0005886">
    <property type="term" value="C:plasma membrane"/>
    <property type="evidence" value="ECO:0007669"/>
    <property type="project" value="UniProtKB-SubCell"/>
</dbReference>
<feature type="transmembrane region" description="Helical" evidence="7">
    <location>
        <begin position="251"/>
        <end position="276"/>
    </location>
</feature>
<dbReference type="STRING" id="670307.HYPDE_38148"/>
<dbReference type="HOGENOM" id="CLU_000604_8_9_5"/>
<evidence type="ECO:0000256" key="1">
    <source>
        <dbReference type="ARBA" id="ARBA00004651"/>
    </source>
</evidence>
<feature type="transmembrane region" description="Helical" evidence="7">
    <location>
        <begin position="341"/>
        <end position="363"/>
    </location>
</feature>
<sequence>MIFTLALRNLLHDRIRLAVTLIGILFSIVLVAVQLGLYLGSSEMITANIARSNADLFITTYGAKSFEDGGVLLSDRERHQALATPGVESVVPLVVAFAEWRKPSGGSSRVVLVGSDAEDHGLVPWSLVEGTLDDIKAPDAIAVDRSYLGELGVSGIGDTAQAASGRVKIRALTEGIRSFTQSPYAYTTLNRARQLLGVPDDRSTFLLVKLAPGANIAKVQTDLASRLESADVLTKDEFESRSLLQWLFRTGAGLALIGGAILGSLVGTVIVAQTLYSSTKDHIHEFATLRALGSSKSYIHKVILAQAGLSAVIGYVLGMAIALIVLYASRNSSLPLVMTPGLAFWLFALTLFMCSISALSAIVKVTKIDPATVFSR</sequence>
<dbReference type="InterPro" id="IPR005891">
    <property type="entry name" value="DevC"/>
</dbReference>
<dbReference type="OrthoDB" id="9768465at2"/>
<evidence type="ECO:0000259" key="8">
    <source>
        <dbReference type="Pfam" id="PF02687"/>
    </source>
</evidence>
<feature type="domain" description="MacB-like periplasmic core" evidence="9">
    <location>
        <begin position="18"/>
        <end position="224"/>
    </location>
</feature>
<evidence type="ECO:0000256" key="4">
    <source>
        <dbReference type="ARBA" id="ARBA00022692"/>
    </source>
</evidence>
<feature type="transmembrane region" description="Helical" evidence="7">
    <location>
        <begin position="303"/>
        <end position="329"/>
    </location>
</feature>
<dbReference type="KEGG" id="hdt:HYPDE_38148"/>
<evidence type="ECO:0000256" key="5">
    <source>
        <dbReference type="ARBA" id="ARBA00022989"/>
    </source>
</evidence>
<dbReference type="InterPro" id="IPR025857">
    <property type="entry name" value="MacB_PCD"/>
</dbReference>
<evidence type="ECO:0000256" key="3">
    <source>
        <dbReference type="ARBA" id="ARBA00022475"/>
    </source>
</evidence>
<feature type="transmembrane region" description="Helical" evidence="7">
    <location>
        <begin position="15"/>
        <end position="39"/>
    </location>
</feature>
<keyword evidence="2" id="KW-0813">Transport</keyword>
<keyword evidence="3" id="KW-1003">Cell membrane</keyword>
<dbReference type="Proteomes" id="UP000005952">
    <property type="component" value="Chromosome"/>
</dbReference>
<keyword evidence="11" id="KW-1185">Reference proteome</keyword>
<gene>
    <name evidence="10" type="ORF">HYPDE_38148</name>
</gene>
<accession>N0BFQ6</accession>
<evidence type="ECO:0000259" key="9">
    <source>
        <dbReference type="Pfam" id="PF12704"/>
    </source>
</evidence>
<comment type="subcellular location">
    <subcellularLocation>
        <location evidence="1">Cell membrane</location>
        <topology evidence="1">Multi-pass membrane protein</topology>
    </subcellularLocation>
</comment>
<dbReference type="PIRSF" id="PIRSF031773">
    <property type="entry name" value="DevC"/>
    <property type="match status" value="1"/>
</dbReference>
<dbReference type="eggNOG" id="COG0577">
    <property type="taxonomic scope" value="Bacteria"/>
</dbReference>
<reference evidence="10 11" key="1">
    <citation type="journal article" date="2013" name="Genome Announc.">
        <title>Genome sequences for three denitrifying bacterial strains isolated from a uranium- and nitrate-contaminated subsurface environment.</title>
        <authorList>
            <person name="Venkatramanan R."/>
            <person name="Prakash O."/>
            <person name="Woyke T."/>
            <person name="Chain P."/>
            <person name="Goodwin L.A."/>
            <person name="Watson D."/>
            <person name="Brooks S."/>
            <person name="Kostka J.E."/>
            <person name="Green S.J."/>
        </authorList>
    </citation>
    <scope>NUCLEOTIDE SEQUENCE [LARGE SCALE GENOMIC DNA]</scope>
    <source>
        <strain evidence="10 11">1NES1</strain>
    </source>
</reference>
<dbReference type="PANTHER" id="PTHR43738">
    <property type="entry name" value="ABC TRANSPORTER, MEMBRANE PROTEIN"/>
    <property type="match status" value="1"/>
</dbReference>
<name>N0BFQ6_9HYPH</name>
<feature type="domain" description="ABC3 transporter permease C-terminal" evidence="8">
    <location>
        <begin position="260"/>
        <end position="370"/>
    </location>
</feature>
<evidence type="ECO:0008006" key="12">
    <source>
        <dbReference type="Google" id="ProtNLM"/>
    </source>
</evidence>
<dbReference type="Pfam" id="PF12704">
    <property type="entry name" value="MacB_PCD"/>
    <property type="match status" value="1"/>
</dbReference>
<keyword evidence="5 7" id="KW-1133">Transmembrane helix</keyword>
<dbReference type="InterPro" id="IPR003838">
    <property type="entry name" value="ABC3_permease_C"/>
</dbReference>
<dbReference type="AlphaFoldDB" id="N0BFQ6"/>
<keyword evidence="4 7" id="KW-0812">Transmembrane</keyword>